<dbReference type="PANTHER" id="PTHR30055">
    <property type="entry name" value="HTH-TYPE TRANSCRIPTIONAL REGULATOR RUTR"/>
    <property type="match status" value="1"/>
</dbReference>
<dbReference type="PROSITE" id="PS50977">
    <property type="entry name" value="HTH_TETR_2"/>
    <property type="match status" value="1"/>
</dbReference>
<protein>
    <submittedName>
        <fullName evidence="6">TetR/AcrR family transcriptional regulator</fullName>
    </submittedName>
</protein>
<dbReference type="InterPro" id="IPR050109">
    <property type="entry name" value="HTH-type_TetR-like_transc_reg"/>
</dbReference>
<keyword evidence="2 4" id="KW-0238">DNA-binding</keyword>
<organism evidence="6 7">
    <name type="scientific">Ktedonosporobacter rubrisoli</name>
    <dbReference type="NCBI Taxonomy" id="2509675"/>
    <lineage>
        <taxon>Bacteria</taxon>
        <taxon>Bacillati</taxon>
        <taxon>Chloroflexota</taxon>
        <taxon>Ktedonobacteria</taxon>
        <taxon>Ktedonobacterales</taxon>
        <taxon>Ktedonosporobacteraceae</taxon>
        <taxon>Ktedonosporobacter</taxon>
    </lineage>
</organism>
<sequence>MSNHVMRNKGYMSTKTIRDTRRKEITRAARDLFSRKGYHGTTIPDIAHAADISTGLIYYIFPGKEDILLACCEEAAAIHLGIFERTRSITDPLQRFDTIVRELYTLLDRGSKLLLIIYKDISTLKPETRERILAPVKNLDAHFVALFEEGQRAGIFTEDIAEPYVLAANVLGLGHQWALQKTWHFAPKITLEAYIHAQLEYFHAQLLRGKENIAAELI</sequence>
<dbReference type="EMBL" id="CP035758">
    <property type="protein sequence ID" value="QBD74746.1"/>
    <property type="molecule type" value="Genomic_DNA"/>
</dbReference>
<evidence type="ECO:0000313" key="6">
    <source>
        <dbReference type="EMBL" id="QBD74746.1"/>
    </source>
</evidence>
<proteinExistence type="predicted"/>
<name>A0A4P6JJA7_KTERU</name>
<dbReference type="SUPFAM" id="SSF48498">
    <property type="entry name" value="Tetracyclin repressor-like, C-terminal domain"/>
    <property type="match status" value="1"/>
</dbReference>
<dbReference type="SUPFAM" id="SSF46689">
    <property type="entry name" value="Homeodomain-like"/>
    <property type="match status" value="1"/>
</dbReference>
<keyword evidence="7" id="KW-1185">Reference proteome</keyword>
<feature type="DNA-binding region" description="H-T-H motif" evidence="4">
    <location>
        <begin position="42"/>
        <end position="61"/>
    </location>
</feature>
<dbReference type="InterPro" id="IPR009057">
    <property type="entry name" value="Homeodomain-like_sf"/>
</dbReference>
<reference evidence="6 7" key="1">
    <citation type="submission" date="2019-01" db="EMBL/GenBank/DDBJ databases">
        <title>Ktedonosporobacter rubrisoli SCAWS-G2.</title>
        <authorList>
            <person name="Huang Y."/>
            <person name="Yan B."/>
        </authorList>
    </citation>
    <scope>NUCLEOTIDE SEQUENCE [LARGE SCALE GENOMIC DNA]</scope>
    <source>
        <strain evidence="6 7">SCAWS-G2</strain>
    </source>
</reference>
<dbReference type="AlphaFoldDB" id="A0A4P6JJA7"/>
<dbReference type="GO" id="GO:0000976">
    <property type="term" value="F:transcription cis-regulatory region binding"/>
    <property type="evidence" value="ECO:0007669"/>
    <property type="project" value="TreeGrafter"/>
</dbReference>
<dbReference type="InterPro" id="IPR041490">
    <property type="entry name" value="KstR2_TetR_C"/>
</dbReference>
<dbReference type="Pfam" id="PF17932">
    <property type="entry name" value="TetR_C_24"/>
    <property type="match status" value="1"/>
</dbReference>
<evidence type="ECO:0000259" key="5">
    <source>
        <dbReference type="PROSITE" id="PS50977"/>
    </source>
</evidence>
<evidence type="ECO:0000256" key="2">
    <source>
        <dbReference type="ARBA" id="ARBA00023125"/>
    </source>
</evidence>
<dbReference type="InterPro" id="IPR001647">
    <property type="entry name" value="HTH_TetR"/>
</dbReference>
<gene>
    <name evidence="6" type="ORF">EPA93_01560</name>
</gene>
<feature type="domain" description="HTH tetR-type" evidence="5">
    <location>
        <begin position="19"/>
        <end position="79"/>
    </location>
</feature>
<dbReference type="KEGG" id="kbs:EPA93_01560"/>
<dbReference type="Proteomes" id="UP000290365">
    <property type="component" value="Chromosome"/>
</dbReference>
<evidence type="ECO:0000256" key="1">
    <source>
        <dbReference type="ARBA" id="ARBA00023015"/>
    </source>
</evidence>
<dbReference type="Gene3D" id="1.10.10.60">
    <property type="entry name" value="Homeodomain-like"/>
    <property type="match status" value="1"/>
</dbReference>
<dbReference type="InterPro" id="IPR036271">
    <property type="entry name" value="Tet_transcr_reg_TetR-rel_C_sf"/>
</dbReference>
<dbReference type="GO" id="GO:0003700">
    <property type="term" value="F:DNA-binding transcription factor activity"/>
    <property type="evidence" value="ECO:0007669"/>
    <property type="project" value="TreeGrafter"/>
</dbReference>
<dbReference type="Gene3D" id="1.10.357.10">
    <property type="entry name" value="Tetracycline Repressor, domain 2"/>
    <property type="match status" value="1"/>
</dbReference>
<dbReference type="OrthoDB" id="9796420at2"/>
<accession>A0A4P6JJA7</accession>
<evidence type="ECO:0000313" key="7">
    <source>
        <dbReference type="Proteomes" id="UP000290365"/>
    </source>
</evidence>
<dbReference type="Pfam" id="PF00440">
    <property type="entry name" value="TetR_N"/>
    <property type="match status" value="1"/>
</dbReference>
<keyword evidence="3" id="KW-0804">Transcription</keyword>
<evidence type="ECO:0000256" key="4">
    <source>
        <dbReference type="PROSITE-ProRule" id="PRU00335"/>
    </source>
</evidence>
<keyword evidence="1" id="KW-0805">Transcription regulation</keyword>
<dbReference type="PANTHER" id="PTHR30055:SF234">
    <property type="entry name" value="HTH-TYPE TRANSCRIPTIONAL REGULATOR BETI"/>
    <property type="match status" value="1"/>
</dbReference>
<evidence type="ECO:0000256" key="3">
    <source>
        <dbReference type="ARBA" id="ARBA00023163"/>
    </source>
</evidence>
<dbReference type="PRINTS" id="PR00455">
    <property type="entry name" value="HTHTETR"/>
</dbReference>